<proteinExistence type="predicted"/>
<name>Q2RYE8_RHORT</name>
<protein>
    <submittedName>
        <fullName evidence="2">Uncharacterized protein</fullName>
    </submittedName>
</protein>
<reference evidence="2 3" key="1">
    <citation type="journal article" date="2011" name="Stand. Genomic Sci.">
        <title>Complete genome sequence of Rhodospirillum rubrum type strain (S1).</title>
        <authorList>
            <person name="Munk A.C."/>
            <person name="Copeland A."/>
            <person name="Lucas S."/>
            <person name="Lapidus A."/>
            <person name="Del Rio T.G."/>
            <person name="Barry K."/>
            <person name="Detter J.C."/>
            <person name="Hammon N."/>
            <person name="Israni S."/>
            <person name="Pitluck S."/>
            <person name="Brettin T."/>
            <person name="Bruce D."/>
            <person name="Han C."/>
            <person name="Tapia R."/>
            <person name="Gilna P."/>
            <person name="Schmutz J."/>
            <person name="Larimer F."/>
            <person name="Land M."/>
            <person name="Kyrpides N.C."/>
            <person name="Mavromatis K."/>
            <person name="Richardson P."/>
            <person name="Rohde M."/>
            <person name="Goker M."/>
            <person name="Klenk H.P."/>
            <person name="Zhang Y."/>
            <person name="Roberts G.P."/>
            <person name="Reslewic S."/>
            <person name="Schwartz D.C."/>
        </authorList>
    </citation>
    <scope>NUCLEOTIDE SEQUENCE [LARGE SCALE GENOMIC DNA]</scope>
    <source>
        <strain evidence="3">ATCC 11170 / ATH 1.1.1 / DSM 467 / LMG 4362 / NCIMB 8255 / S1</strain>
    </source>
</reference>
<evidence type="ECO:0000313" key="2">
    <source>
        <dbReference type="EMBL" id="ABC20847.1"/>
    </source>
</evidence>
<organism evidence="2 3">
    <name type="scientific">Rhodospirillum rubrum (strain ATCC 11170 / ATH 1.1.1 / DSM 467 / LMG 4362 / NCIMB 8255 / S1)</name>
    <dbReference type="NCBI Taxonomy" id="269796"/>
    <lineage>
        <taxon>Bacteria</taxon>
        <taxon>Pseudomonadati</taxon>
        <taxon>Pseudomonadota</taxon>
        <taxon>Alphaproteobacteria</taxon>
        <taxon>Rhodospirillales</taxon>
        <taxon>Rhodospirillaceae</taxon>
        <taxon>Rhodospirillum</taxon>
    </lineage>
</organism>
<sequence length="165" mass="16685">MAEDTHIPPQGDLFTAKSDPGDSAVSAGGAALSAEAQDIDFASYLASHGEGADNADGAFVSGDGTDGLMVGGLPPIRDAADDLAAGDDLLSEGPAPDLFLLIGDRPGDRAHRDLDGAWIGQDESDLERAGGDAASDPGAAFDLTDNTGVLVIDDARPPRADRRTG</sequence>
<feature type="region of interest" description="Disordered" evidence="1">
    <location>
        <begin position="1"/>
        <end position="29"/>
    </location>
</feature>
<dbReference type="AlphaFoldDB" id="Q2RYE8"/>
<keyword evidence="3" id="KW-1185">Reference proteome</keyword>
<feature type="region of interest" description="Disordered" evidence="1">
    <location>
        <begin position="52"/>
        <end position="74"/>
    </location>
</feature>
<dbReference type="KEGG" id="rru:Rru_A0042"/>
<accession>Q2RYE8</accession>
<dbReference type="PATRIC" id="fig|269796.9.peg.91"/>
<evidence type="ECO:0000313" key="3">
    <source>
        <dbReference type="Proteomes" id="UP000001929"/>
    </source>
</evidence>
<dbReference type="EMBL" id="CP000230">
    <property type="protein sequence ID" value="ABC20847.1"/>
    <property type="molecule type" value="Genomic_DNA"/>
</dbReference>
<dbReference type="RefSeq" id="WP_011387803.1">
    <property type="nucleotide sequence ID" value="NC_007643.1"/>
</dbReference>
<feature type="compositionally biased region" description="Low complexity" evidence="1">
    <location>
        <begin position="131"/>
        <end position="141"/>
    </location>
</feature>
<dbReference type="HOGENOM" id="CLU_1609526_0_0_5"/>
<feature type="region of interest" description="Disordered" evidence="1">
    <location>
        <begin position="111"/>
        <end position="141"/>
    </location>
</feature>
<dbReference type="EnsemblBacteria" id="ABC20847">
    <property type="protein sequence ID" value="ABC20847"/>
    <property type="gene ID" value="Rru_A0042"/>
</dbReference>
<evidence type="ECO:0000256" key="1">
    <source>
        <dbReference type="SAM" id="MobiDB-lite"/>
    </source>
</evidence>
<gene>
    <name evidence="2" type="ordered locus">Rru_A0042</name>
</gene>
<dbReference type="Proteomes" id="UP000001929">
    <property type="component" value="Chromosome"/>
</dbReference>